<keyword evidence="1" id="KW-0732">Signal</keyword>
<name>A0A1V2H518_9PROT</name>
<comment type="caution">
    <text evidence="2">The sequence shown here is derived from an EMBL/GenBank/DDBJ whole genome shotgun (WGS) entry which is preliminary data.</text>
</comment>
<keyword evidence="3" id="KW-1185">Reference proteome</keyword>
<reference evidence="2 3" key="1">
    <citation type="submission" date="2016-10" db="EMBL/GenBank/DDBJ databases">
        <title>Draft Genome sequence of Roseomonas sp. strain M3.</title>
        <authorList>
            <person name="Subhash Y."/>
            <person name="Lee S."/>
        </authorList>
    </citation>
    <scope>NUCLEOTIDE SEQUENCE [LARGE SCALE GENOMIC DNA]</scope>
    <source>
        <strain evidence="2 3">M3</strain>
    </source>
</reference>
<accession>A0A1V2H518</accession>
<dbReference type="OrthoDB" id="8452874at2"/>
<dbReference type="Proteomes" id="UP000188879">
    <property type="component" value="Unassembled WGS sequence"/>
</dbReference>
<evidence type="ECO:0000313" key="3">
    <source>
        <dbReference type="Proteomes" id="UP000188879"/>
    </source>
</evidence>
<evidence type="ECO:0000256" key="1">
    <source>
        <dbReference type="SAM" id="SignalP"/>
    </source>
</evidence>
<protein>
    <submittedName>
        <fullName evidence="2">ABC transporter permease</fullName>
    </submittedName>
</protein>
<gene>
    <name evidence="2" type="ORF">BKE38_06670</name>
</gene>
<sequence>MMRVSSAWLGLCMAAVLSTGLGAARPAEAQPMLYEQRLPEGFAFVRFANTLPGRVTVKPDYDNQVALPDGAAERVTAYMVAEDVAKRPVKLVISDGTLTTEVTVQIPGGGYNTVLLRRDGDRLGAVVITDKVEFNQTRARLGFYPAIAGCADGGLSIDPGNQAIFSKVAAETGAARNLNPAAAKVIASCGGQRAPLLDLGRLEAGQQYSVWLMAPQGTPVSFLVRDRIAAR</sequence>
<feature type="chain" id="PRO_5013183165" evidence="1">
    <location>
        <begin position="30"/>
        <end position="231"/>
    </location>
</feature>
<dbReference type="EMBL" id="MLCO01000051">
    <property type="protein sequence ID" value="ONG56146.1"/>
    <property type="molecule type" value="Genomic_DNA"/>
</dbReference>
<proteinExistence type="predicted"/>
<feature type="signal peptide" evidence="1">
    <location>
        <begin position="1"/>
        <end position="29"/>
    </location>
</feature>
<dbReference type="AlphaFoldDB" id="A0A1V2H518"/>
<organism evidence="2 3">
    <name type="scientific">Teichococcus deserti</name>
    <dbReference type="NCBI Taxonomy" id="1817963"/>
    <lineage>
        <taxon>Bacteria</taxon>
        <taxon>Pseudomonadati</taxon>
        <taxon>Pseudomonadota</taxon>
        <taxon>Alphaproteobacteria</taxon>
        <taxon>Acetobacterales</taxon>
        <taxon>Roseomonadaceae</taxon>
        <taxon>Roseomonas</taxon>
    </lineage>
</organism>
<evidence type="ECO:0000313" key="2">
    <source>
        <dbReference type="EMBL" id="ONG56146.1"/>
    </source>
</evidence>